<evidence type="ECO:0000313" key="2">
    <source>
        <dbReference type="Proteomes" id="UP000499080"/>
    </source>
</evidence>
<dbReference type="AlphaFoldDB" id="A0A4Y2AG36"/>
<dbReference type="EMBL" id="BGPR01000015">
    <property type="protein sequence ID" value="GBL78206.1"/>
    <property type="molecule type" value="Genomic_DNA"/>
</dbReference>
<comment type="caution">
    <text evidence="1">The sequence shown here is derived from an EMBL/GenBank/DDBJ whole genome shotgun (WGS) entry which is preliminary data.</text>
</comment>
<accession>A0A4Y2AG36</accession>
<reference evidence="1 2" key="1">
    <citation type="journal article" date="2019" name="Sci. Rep.">
        <title>Orb-weaving spider Araneus ventricosus genome elucidates the spidroin gene catalogue.</title>
        <authorList>
            <person name="Kono N."/>
            <person name="Nakamura H."/>
            <person name="Ohtoshi R."/>
            <person name="Moran D.A.P."/>
            <person name="Shinohara A."/>
            <person name="Yoshida Y."/>
            <person name="Fujiwara M."/>
            <person name="Mori M."/>
            <person name="Tomita M."/>
            <person name="Arakawa K."/>
        </authorList>
    </citation>
    <scope>NUCLEOTIDE SEQUENCE [LARGE SCALE GENOMIC DNA]</scope>
</reference>
<organism evidence="1 2">
    <name type="scientific">Araneus ventricosus</name>
    <name type="common">Orbweaver spider</name>
    <name type="synonym">Epeira ventricosa</name>
    <dbReference type="NCBI Taxonomy" id="182803"/>
    <lineage>
        <taxon>Eukaryota</taxon>
        <taxon>Metazoa</taxon>
        <taxon>Ecdysozoa</taxon>
        <taxon>Arthropoda</taxon>
        <taxon>Chelicerata</taxon>
        <taxon>Arachnida</taxon>
        <taxon>Araneae</taxon>
        <taxon>Araneomorphae</taxon>
        <taxon>Entelegynae</taxon>
        <taxon>Araneoidea</taxon>
        <taxon>Araneidae</taxon>
        <taxon>Araneus</taxon>
    </lineage>
</organism>
<sequence>MRYDLNEINKNVQFGANPLSMPPSVLFASSRLCKAKQNPISKQGVAMVTHPKSCEGGIFSSSSSFRAPIPKWTEIRKGHRKVAQEIAHSEHFTCLFFDGDPFRNCSVIPLSCLAVILW</sequence>
<protein>
    <submittedName>
        <fullName evidence="1">Uncharacterized protein</fullName>
    </submittedName>
</protein>
<dbReference type="Proteomes" id="UP000499080">
    <property type="component" value="Unassembled WGS sequence"/>
</dbReference>
<proteinExistence type="predicted"/>
<keyword evidence="2" id="KW-1185">Reference proteome</keyword>
<evidence type="ECO:0000313" key="1">
    <source>
        <dbReference type="EMBL" id="GBL78206.1"/>
    </source>
</evidence>
<name>A0A4Y2AG36_ARAVE</name>
<gene>
    <name evidence="1" type="ORF">AVEN_42773_1</name>
</gene>